<keyword evidence="2" id="KW-0472">Membrane</keyword>
<accession>A0AAD4LSH3</accession>
<keyword evidence="4" id="KW-1185">Reference proteome</keyword>
<comment type="caution">
    <text evidence="3">The sequence shown here is derived from an EMBL/GenBank/DDBJ whole genome shotgun (WGS) entry which is preliminary data.</text>
</comment>
<name>A0AAD4LSH3_9AGAM</name>
<feature type="compositionally biased region" description="Basic and acidic residues" evidence="1">
    <location>
        <begin position="283"/>
        <end position="293"/>
    </location>
</feature>
<keyword evidence="2" id="KW-0812">Transmembrane</keyword>
<evidence type="ECO:0000256" key="2">
    <source>
        <dbReference type="SAM" id="Phobius"/>
    </source>
</evidence>
<feature type="transmembrane region" description="Helical" evidence="2">
    <location>
        <begin position="7"/>
        <end position="33"/>
    </location>
</feature>
<feature type="transmembrane region" description="Helical" evidence="2">
    <location>
        <begin position="53"/>
        <end position="79"/>
    </location>
</feature>
<evidence type="ECO:0000313" key="3">
    <source>
        <dbReference type="EMBL" id="KAH8999067.1"/>
    </source>
</evidence>
<sequence>MRWNRTVVLVASLNGALVNSILAIQVFTLWRSLKWDSESEWEGSLDPWTVNSISLLGGISAAYFVTAAVASTVGFTGIVKGIPEYVRFYRDFSAADFTFCVIFTTFVTYASFSYHSVRSRICEEFSRHGDLMRDMADIGLSPENCEQWLERAVMVFVGVMFVVIVVRLHLVIVVSNYYLHISRLSRDFPSRQPKDGAFQRIYLLPNLTPSTPRADSHVDSTALVYAPVALGTLSEREVQGLNAQEAWIQTNAPHPTRQHRHSHSRGHRHSNGRIVLPTQPDEGLLRVHEKYKD</sequence>
<evidence type="ECO:0000256" key="1">
    <source>
        <dbReference type="SAM" id="MobiDB-lite"/>
    </source>
</evidence>
<dbReference type="Proteomes" id="UP001201163">
    <property type="component" value="Unassembled WGS sequence"/>
</dbReference>
<feature type="transmembrane region" description="Helical" evidence="2">
    <location>
        <begin position="91"/>
        <end position="110"/>
    </location>
</feature>
<dbReference type="AlphaFoldDB" id="A0AAD4LSH3"/>
<organism evidence="3 4">
    <name type="scientific">Lactarius akahatsu</name>
    <dbReference type="NCBI Taxonomy" id="416441"/>
    <lineage>
        <taxon>Eukaryota</taxon>
        <taxon>Fungi</taxon>
        <taxon>Dikarya</taxon>
        <taxon>Basidiomycota</taxon>
        <taxon>Agaricomycotina</taxon>
        <taxon>Agaricomycetes</taxon>
        <taxon>Russulales</taxon>
        <taxon>Russulaceae</taxon>
        <taxon>Lactarius</taxon>
    </lineage>
</organism>
<proteinExistence type="predicted"/>
<dbReference type="EMBL" id="JAKELL010000004">
    <property type="protein sequence ID" value="KAH8999067.1"/>
    <property type="molecule type" value="Genomic_DNA"/>
</dbReference>
<feature type="region of interest" description="Disordered" evidence="1">
    <location>
        <begin position="253"/>
        <end position="293"/>
    </location>
</feature>
<evidence type="ECO:0000313" key="4">
    <source>
        <dbReference type="Proteomes" id="UP001201163"/>
    </source>
</evidence>
<feature type="transmembrane region" description="Helical" evidence="2">
    <location>
        <begin position="152"/>
        <end position="179"/>
    </location>
</feature>
<protein>
    <submittedName>
        <fullName evidence="3">Uncharacterized protein</fullName>
    </submittedName>
</protein>
<gene>
    <name evidence="3" type="ORF">EDB92DRAFT_1940761</name>
</gene>
<keyword evidence="2" id="KW-1133">Transmembrane helix</keyword>
<feature type="compositionally biased region" description="Basic residues" evidence="1">
    <location>
        <begin position="256"/>
        <end position="271"/>
    </location>
</feature>
<reference evidence="3" key="1">
    <citation type="submission" date="2022-01" db="EMBL/GenBank/DDBJ databases">
        <title>Comparative genomics reveals a dynamic genome evolution in the ectomycorrhizal milk-cap (Lactarius) mushrooms.</title>
        <authorList>
            <consortium name="DOE Joint Genome Institute"/>
            <person name="Lebreton A."/>
            <person name="Tang N."/>
            <person name="Kuo A."/>
            <person name="LaButti K."/>
            <person name="Drula E."/>
            <person name="Barry K."/>
            <person name="Clum A."/>
            <person name="Lipzen A."/>
            <person name="Mousain D."/>
            <person name="Ng V."/>
            <person name="Wang R."/>
            <person name="Wang X."/>
            <person name="Dai Y."/>
            <person name="Henrissat B."/>
            <person name="Grigoriev I.V."/>
            <person name="Guerin-Laguette A."/>
            <person name="Yu F."/>
            <person name="Martin F.M."/>
        </authorList>
    </citation>
    <scope>NUCLEOTIDE SEQUENCE</scope>
    <source>
        <strain evidence="3">QP</strain>
    </source>
</reference>